<dbReference type="PANTHER" id="PTHR30336">
    <property type="entry name" value="INNER MEMBRANE PROTEIN, PROBABLE PERMEASE"/>
    <property type="match status" value="1"/>
</dbReference>
<organism evidence="3 4">
    <name type="scientific">Epidermidibacterium keratini</name>
    <dbReference type="NCBI Taxonomy" id="1891644"/>
    <lineage>
        <taxon>Bacteria</taxon>
        <taxon>Bacillati</taxon>
        <taxon>Actinomycetota</taxon>
        <taxon>Actinomycetes</taxon>
        <taxon>Sporichthyales</taxon>
        <taxon>Sporichthyaceae</taxon>
        <taxon>Epidermidibacterium</taxon>
    </lineage>
</organism>
<dbReference type="CDD" id="cd06259">
    <property type="entry name" value="YdcF-like"/>
    <property type="match status" value="1"/>
</dbReference>
<reference evidence="3 4" key="1">
    <citation type="journal article" date="2018" name="Int. J. Syst. Evol. Microbiol.">
        <title>Epidermidibacterium keratini gen. nov., sp. nov., a member of the family Sporichthyaceae, isolated from keratin epidermis.</title>
        <authorList>
            <person name="Lee D.G."/>
            <person name="Trujillo M.E."/>
            <person name="Kang S."/>
            <person name="Nam J.J."/>
            <person name="Kim Y.J."/>
        </authorList>
    </citation>
    <scope>NUCLEOTIDE SEQUENCE [LARGE SCALE GENOMIC DNA]</scope>
    <source>
        <strain evidence="3 4">EPI-7</strain>
    </source>
</reference>
<dbReference type="GO" id="GO:0043164">
    <property type="term" value="P:Gram-negative-bacterium-type cell wall biogenesis"/>
    <property type="evidence" value="ECO:0007669"/>
    <property type="project" value="TreeGrafter"/>
</dbReference>
<dbReference type="InterPro" id="IPR003848">
    <property type="entry name" value="DUF218"/>
</dbReference>
<dbReference type="OrthoDB" id="9782395at2"/>
<proteinExistence type="predicted"/>
<name>A0A7L4YSW9_9ACTN</name>
<dbReference type="PANTHER" id="PTHR30336:SF18">
    <property type="entry name" value="MEMBRANE PROTEIN"/>
    <property type="match status" value="1"/>
</dbReference>
<sequence>MAAAVFAALFAYGFWRDRRRTRNGVYLLLALCFGGLALLVEAGQRRPVGAEVAFMLVVLAVPAFAAILAIFLIINGVQMLRREGKSLANLLSLVVGGAIIGYLLIALLVLSRPQLPWIVQSLFVAMTMIVGYFGFLFVAYFAYSLIYRRVGYRPGVDYVVALGSGLMGERVPPLLASRLDTARETFLAERRTNPDVKIVVSGGQGPGEDIPEGVAMARYLREHDVPDDAIIIEDASRTTQQNLAFSKALMAARTPTFRAVVVTNDYHAFRAATYDRKARLRAQVIGAPTARYFVPSATIREFVAILAASIWVHVGVCLLLIAFAVLTR</sequence>
<evidence type="ECO:0000259" key="2">
    <source>
        <dbReference type="Pfam" id="PF02698"/>
    </source>
</evidence>
<dbReference type="GO" id="GO:0005886">
    <property type="term" value="C:plasma membrane"/>
    <property type="evidence" value="ECO:0007669"/>
    <property type="project" value="TreeGrafter"/>
</dbReference>
<evidence type="ECO:0000256" key="1">
    <source>
        <dbReference type="SAM" id="Phobius"/>
    </source>
</evidence>
<dbReference type="AlphaFoldDB" id="A0A7L4YSW9"/>
<accession>A0A7L4YSW9</accession>
<evidence type="ECO:0000313" key="3">
    <source>
        <dbReference type="EMBL" id="QHC02325.1"/>
    </source>
</evidence>
<keyword evidence="1" id="KW-0472">Membrane</keyword>
<dbReference type="EMBL" id="CP047156">
    <property type="protein sequence ID" value="QHC02325.1"/>
    <property type="molecule type" value="Genomic_DNA"/>
</dbReference>
<gene>
    <name evidence="3" type="ORF">EK0264_07110</name>
</gene>
<dbReference type="InterPro" id="IPR051599">
    <property type="entry name" value="Cell_Envelope_Assoc"/>
</dbReference>
<dbReference type="GO" id="GO:0000270">
    <property type="term" value="P:peptidoglycan metabolic process"/>
    <property type="evidence" value="ECO:0007669"/>
    <property type="project" value="TreeGrafter"/>
</dbReference>
<feature type="transmembrane region" description="Helical" evidence="1">
    <location>
        <begin position="122"/>
        <end position="143"/>
    </location>
</feature>
<feature type="transmembrane region" description="Helical" evidence="1">
    <location>
        <begin position="24"/>
        <end position="40"/>
    </location>
</feature>
<keyword evidence="4" id="KW-1185">Reference proteome</keyword>
<evidence type="ECO:0000313" key="4">
    <source>
        <dbReference type="Proteomes" id="UP000463857"/>
    </source>
</evidence>
<dbReference type="InParanoid" id="A0A7L4YSW9"/>
<keyword evidence="1" id="KW-1133">Transmembrane helix</keyword>
<feature type="transmembrane region" description="Helical" evidence="1">
    <location>
        <begin position="52"/>
        <end position="74"/>
    </location>
</feature>
<dbReference type="Proteomes" id="UP000463857">
    <property type="component" value="Chromosome"/>
</dbReference>
<keyword evidence="1" id="KW-0812">Transmembrane</keyword>
<feature type="domain" description="DUF218" evidence="2">
    <location>
        <begin position="157"/>
        <end position="298"/>
    </location>
</feature>
<feature type="transmembrane region" description="Helical" evidence="1">
    <location>
        <begin position="302"/>
        <end position="326"/>
    </location>
</feature>
<protein>
    <submittedName>
        <fullName evidence="3">YdcF family protein</fullName>
    </submittedName>
</protein>
<feature type="transmembrane region" description="Helical" evidence="1">
    <location>
        <begin position="86"/>
        <end position="110"/>
    </location>
</feature>
<dbReference type="KEGG" id="eke:EK0264_07110"/>
<dbReference type="Gene3D" id="3.40.50.620">
    <property type="entry name" value="HUPs"/>
    <property type="match status" value="1"/>
</dbReference>
<dbReference type="Pfam" id="PF02698">
    <property type="entry name" value="DUF218"/>
    <property type="match status" value="1"/>
</dbReference>
<dbReference type="InterPro" id="IPR014729">
    <property type="entry name" value="Rossmann-like_a/b/a_fold"/>
</dbReference>